<comment type="caution">
    <text evidence="1">The sequence shown here is derived from an EMBL/GenBank/DDBJ whole genome shotgun (WGS) entry which is preliminary data.</text>
</comment>
<protein>
    <submittedName>
        <fullName evidence="1">Uncharacterized protein</fullName>
    </submittedName>
</protein>
<dbReference type="AlphaFoldDB" id="X0UP73"/>
<name>X0UP73_9ZZZZ</name>
<dbReference type="EMBL" id="BARS01020452">
    <property type="protein sequence ID" value="GAG07450.1"/>
    <property type="molecule type" value="Genomic_DNA"/>
</dbReference>
<evidence type="ECO:0000313" key="1">
    <source>
        <dbReference type="EMBL" id="GAG07450.1"/>
    </source>
</evidence>
<gene>
    <name evidence="1" type="ORF">S01H1_32977</name>
</gene>
<proteinExistence type="predicted"/>
<feature type="non-terminal residue" evidence="1">
    <location>
        <position position="1"/>
    </location>
</feature>
<organism evidence="1">
    <name type="scientific">marine sediment metagenome</name>
    <dbReference type="NCBI Taxonomy" id="412755"/>
    <lineage>
        <taxon>unclassified sequences</taxon>
        <taxon>metagenomes</taxon>
        <taxon>ecological metagenomes</taxon>
    </lineage>
</organism>
<accession>X0UP73</accession>
<sequence length="34" mass="3341">VVAAVWVAVAVAVWVAVAVAASDGGFRSELPDTG</sequence>
<reference evidence="1" key="1">
    <citation type="journal article" date="2014" name="Front. Microbiol.">
        <title>High frequency of phylogenetically diverse reductive dehalogenase-homologous genes in deep subseafloor sedimentary metagenomes.</title>
        <authorList>
            <person name="Kawai M."/>
            <person name="Futagami T."/>
            <person name="Toyoda A."/>
            <person name="Takaki Y."/>
            <person name="Nishi S."/>
            <person name="Hori S."/>
            <person name="Arai W."/>
            <person name="Tsubouchi T."/>
            <person name="Morono Y."/>
            <person name="Uchiyama I."/>
            <person name="Ito T."/>
            <person name="Fujiyama A."/>
            <person name="Inagaki F."/>
            <person name="Takami H."/>
        </authorList>
    </citation>
    <scope>NUCLEOTIDE SEQUENCE</scope>
    <source>
        <strain evidence="1">Expedition CK06-06</strain>
    </source>
</reference>